<dbReference type="OrthoDB" id="1470350at2759"/>
<comment type="cofactor">
    <cofactor evidence="1 8">
        <name>heme</name>
        <dbReference type="ChEBI" id="CHEBI:30413"/>
    </cofactor>
</comment>
<keyword evidence="9" id="KW-0812">Transmembrane</keyword>
<dbReference type="PRINTS" id="PR00463">
    <property type="entry name" value="EP450I"/>
</dbReference>
<dbReference type="InterPro" id="IPR036396">
    <property type="entry name" value="Cyt_P450_sf"/>
</dbReference>
<evidence type="ECO:0000313" key="10">
    <source>
        <dbReference type="EMBL" id="EME48394.1"/>
    </source>
</evidence>
<organism evidence="10 11">
    <name type="scientific">Dothistroma septosporum (strain NZE10 / CBS 128990)</name>
    <name type="common">Red band needle blight fungus</name>
    <name type="synonym">Mycosphaerella pini</name>
    <dbReference type="NCBI Taxonomy" id="675120"/>
    <lineage>
        <taxon>Eukaryota</taxon>
        <taxon>Fungi</taxon>
        <taxon>Dikarya</taxon>
        <taxon>Ascomycota</taxon>
        <taxon>Pezizomycotina</taxon>
        <taxon>Dothideomycetes</taxon>
        <taxon>Dothideomycetidae</taxon>
        <taxon>Mycosphaerellales</taxon>
        <taxon>Mycosphaerellaceae</taxon>
        <taxon>Dothistroma</taxon>
    </lineage>
</organism>
<dbReference type="HOGENOM" id="CLU_001570_14_11_1"/>
<dbReference type="GO" id="GO:0005506">
    <property type="term" value="F:iron ion binding"/>
    <property type="evidence" value="ECO:0007669"/>
    <property type="project" value="InterPro"/>
</dbReference>
<keyword evidence="11" id="KW-1185">Reference proteome</keyword>
<evidence type="ECO:0000256" key="9">
    <source>
        <dbReference type="SAM" id="Phobius"/>
    </source>
</evidence>
<keyword evidence="4 8" id="KW-0479">Metal-binding</keyword>
<dbReference type="InterPro" id="IPR002401">
    <property type="entry name" value="Cyt_P450_E_grp-I"/>
</dbReference>
<sequence>MGSISTPHSLVESAINHGTAPLVFALAGIALYSLSYVVYNLFLHPLRSHPGPLLWRMSRIPYDYHSFYGTLPNILREFHEKYGPVVRIAPTELSYTDSRVWKEVWGARNPEWPKDSGKVPRAPNGAFGILNAPTDIHARFRRLLAHAFSEKGLKDQQPRIQEYVDLLVDRLGEKAKTGEATDIVDWYTNTVFDVIGDLAFGESFDGLKERRVHEWIPAILGSVKYTFQAGVVTRHRLQWFQKYLLDDSAIKGRARNYRLAADKVNQRAALGGERGDFWDRVLIKSKDENKAGDGMTQDEMVNNAAVLILGGAETSATTLSGTTYLLLTHPKVYKKLVHEIRSTFISSSEIDVYSVTKLHYMLATLDEAMRIYPPVPDAASRVPPIGGGTILNQYIPEGTAIHIPQLATNHMVSNFHRPDDFCPERWLQGADRPQEFAKDEKAAFQPFTVGNRNCIGRNLAYAEMRLVLAKVLFNFDLEMDERSRGSDWFDQKAWGVWNKGPLYMGLRLRISCTGTELGSTPD</sequence>
<proteinExistence type="inferred from homology"/>
<keyword evidence="5" id="KW-0560">Oxidoreductase</keyword>
<evidence type="ECO:0000256" key="7">
    <source>
        <dbReference type="ARBA" id="ARBA00023033"/>
    </source>
</evidence>
<dbReference type="SUPFAM" id="SSF48264">
    <property type="entry name" value="Cytochrome P450"/>
    <property type="match status" value="1"/>
</dbReference>
<dbReference type="PANTHER" id="PTHR24305:SF230">
    <property type="entry name" value="P450, PUTATIVE (EUROFUNG)-RELATED"/>
    <property type="match status" value="1"/>
</dbReference>
<gene>
    <name evidence="10" type="ORF">DOTSEDRAFT_84037</name>
</gene>
<evidence type="ECO:0000256" key="5">
    <source>
        <dbReference type="ARBA" id="ARBA00023002"/>
    </source>
</evidence>
<keyword evidence="9" id="KW-0472">Membrane</keyword>
<keyword evidence="6 8" id="KW-0408">Iron</keyword>
<dbReference type="InterPro" id="IPR001128">
    <property type="entry name" value="Cyt_P450"/>
</dbReference>
<evidence type="ECO:0000256" key="2">
    <source>
        <dbReference type="ARBA" id="ARBA00010617"/>
    </source>
</evidence>
<accession>N1Q1L6</accession>
<reference evidence="10 11" key="2">
    <citation type="journal article" date="2012" name="PLoS Pathog.">
        <title>Diverse lifestyles and strategies of plant pathogenesis encoded in the genomes of eighteen Dothideomycetes fungi.</title>
        <authorList>
            <person name="Ohm R.A."/>
            <person name="Feau N."/>
            <person name="Henrissat B."/>
            <person name="Schoch C.L."/>
            <person name="Horwitz B.A."/>
            <person name="Barry K.W."/>
            <person name="Condon B.J."/>
            <person name="Copeland A.C."/>
            <person name="Dhillon B."/>
            <person name="Glaser F."/>
            <person name="Hesse C.N."/>
            <person name="Kosti I."/>
            <person name="LaButti K."/>
            <person name="Lindquist E.A."/>
            <person name="Lucas S."/>
            <person name="Salamov A.A."/>
            <person name="Bradshaw R.E."/>
            <person name="Ciuffetti L."/>
            <person name="Hamelin R.C."/>
            <person name="Kema G.H.J."/>
            <person name="Lawrence C."/>
            <person name="Scott J.A."/>
            <person name="Spatafora J.W."/>
            <person name="Turgeon B.G."/>
            <person name="de Wit P.J.G.M."/>
            <person name="Zhong S."/>
            <person name="Goodwin S.B."/>
            <person name="Grigoriev I.V."/>
        </authorList>
    </citation>
    <scope>NUCLEOTIDE SEQUENCE [LARGE SCALE GENOMIC DNA]</scope>
    <source>
        <strain evidence="11">NZE10 / CBS 128990</strain>
    </source>
</reference>
<comment type="similarity">
    <text evidence="2">Belongs to the cytochrome P450 family.</text>
</comment>
<keyword evidence="9" id="KW-1133">Transmembrane helix</keyword>
<dbReference type="Proteomes" id="UP000016933">
    <property type="component" value="Unassembled WGS sequence"/>
</dbReference>
<dbReference type="AlphaFoldDB" id="N1Q1L6"/>
<keyword evidence="7" id="KW-0503">Monooxygenase</keyword>
<dbReference type="OMA" id="VHEWIPA"/>
<name>N1Q1L6_DOTSN</name>
<dbReference type="EMBL" id="KB446535">
    <property type="protein sequence ID" value="EME48394.1"/>
    <property type="molecule type" value="Genomic_DNA"/>
</dbReference>
<dbReference type="PRINTS" id="PR00385">
    <property type="entry name" value="P450"/>
</dbReference>
<reference evidence="11" key="1">
    <citation type="journal article" date="2012" name="PLoS Genet.">
        <title>The genomes of the fungal plant pathogens Cladosporium fulvum and Dothistroma septosporum reveal adaptation to different hosts and lifestyles but also signatures of common ancestry.</title>
        <authorList>
            <person name="de Wit P.J.G.M."/>
            <person name="van der Burgt A."/>
            <person name="Oekmen B."/>
            <person name="Stergiopoulos I."/>
            <person name="Abd-Elsalam K.A."/>
            <person name="Aerts A.L."/>
            <person name="Bahkali A.H."/>
            <person name="Beenen H.G."/>
            <person name="Chettri P."/>
            <person name="Cox M.P."/>
            <person name="Datema E."/>
            <person name="de Vries R.P."/>
            <person name="Dhillon B."/>
            <person name="Ganley A.R."/>
            <person name="Griffiths S.A."/>
            <person name="Guo Y."/>
            <person name="Hamelin R.C."/>
            <person name="Henrissat B."/>
            <person name="Kabir M.S."/>
            <person name="Jashni M.K."/>
            <person name="Kema G."/>
            <person name="Klaubauf S."/>
            <person name="Lapidus A."/>
            <person name="Levasseur A."/>
            <person name="Lindquist E."/>
            <person name="Mehrabi R."/>
            <person name="Ohm R.A."/>
            <person name="Owen T.J."/>
            <person name="Salamov A."/>
            <person name="Schwelm A."/>
            <person name="Schijlen E."/>
            <person name="Sun H."/>
            <person name="van den Burg H.A."/>
            <person name="van Ham R.C.H.J."/>
            <person name="Zhang S."/>
            <person name="Goodwin S.B."/>
            <person name="Grigoriev I.V."/>
            <person name="Collemare J."/>
            <person name="Bradshaw R.E."/>
        </authorList>
    </citation>
    <scope>NUCLEOTIDE SEQUENCE [LARGE SCALE GENOMIC DNA]</scope>
    <source>
        <strain evidence="11">NZE10 / CBS 128990</strain>
    </source>
</reference>
<dbReference type="Pfam" id="PF00067">
    <property type="entry name" value="p450"/>
    <property type="match status" value="1"/>
</dbReference>
<dbReference type="GO" id="GO:0020037">
    <property type="term" value="F:heme binding"/>
    <property type="evidence" value="ECO:0007669"/>
    <property type="project" value="InterPro"/>
</dbReference>
<dbReference type="PANTHER" id="PTHR24305">
    <property type="entry name" value="CYTOCHROME P450"/>
    <property type="match status" value="1"/>
</dbReference>
<feature type="transmembrane region" description="Helical" evidence="9">
    <location>
        <begin position="20"/>
        <end position="42"/>
    </location>
</feature>
<evidence type="ECO:0000256" key="8">
    <source>
        <dbReference type="PIRSR" id="PIRSR602401-1"/>
    </source>
</evidence>
<dbReference type="STRING" id="675120.N1Q1L6"/>
<dbReference type="CDD" id="cd11058">
    <property type="entry name" value="CYP60B-like"/>
    <property type="match status" value="1"/>
</dbReference>
<evidence type="ECO:0000256" key="4">
    <source>
        <dbReference type="ARBA" id="ARBA00022723"/>
    </source>
</evidence>
<protein>
    <submittedName>
        <fullName evidence="10">Uncharacterized protein</fullName>
    </submittedName>
</protein>
<dbReference type="Gene3D" id="1.10.630.10">
    <property type="entry name" value="Cytochrome P450"/>
    <property type="match status" value="1"/>
</dbReference>
<dbReference type="InterPro" id="IPR050121">
    <property type="entry name" value="Cytochrome_P450_monoxygenase"/>
</dbReference>
<evidence type="ECO:0000256" key="1">
    <source>
        <dbReference type="ARBA" id="ARBA00001971"/>
    </source>
</evidence>
<dbReference type="GO" id="GO:0016705">
    <property type="term" value="F:oxidoreductase activity, acting on paired donors, with incorporation or reduction of molecular oxygen"/>
    <property type="evidence" value="ECO:0007669"/>
    <property type="project" value="InterPro"/>
</dbReference>
<keyword evidence="3 8" id="KW-0349">Heme</keyword>
<evidence type="ECO:0000256" key="6">
    <source>
        <dbReference type="ARBA" id="ARBA00023004"/>
    </source>
</evidence>
<dbReference type="eggNOG" id="KOG0158">
    <property type="taxonomic scope" value="Eukaryota"/>
</dbReference>
<feature type="binding site" description="axial binding residue" evidence="8">
    <location>
        <position position="454"/>
    </location>
    <ligand>
        <name>heme</name>
        <dbReference type="ChEBI" id="CHEBI:30413"/>
    </ligand>
    <ligandPart>
        <name>Fe</name>
        <dbReference type="ChEBI" id="CHEBI:18248"/>
    </ligandPart>
</feature>
<dbReference type="GO" id="GO:0004497">
    <property type="term" value="F:monooxygenase activity"/>
    <property type="evidence" value="ECO:0007669"/>
    <property type="project" value="UniProtKB-KW"/>
</dbReference>
<evidence type="ECO:0000313" key="11">
    <source>
        <dbReference type="Proteomes" id="UP000016933"/>
    </source>
</evidence>
<evidence type="ECO:0000256" key="3">
    <source>
        <dbReference type="ARBA" id="ARBA00022617"/>
    </source>
</evidence>